<feature type="binding site" evidence="14">
    <location>
        <position position="120"/>
    </location>
    <ligand>
        <name>[4Fe-4S] cluster</name>
        <dbReference type="ChEBI" id="CHEBI:49883"/>
        <note>4Fe-4S-S-AdoMet</note>
    </ligand>
</feature>
<evidence type="ECO:0000256" key="11">
    <source>
        <dbReference type="ARBA" id="ARBA00023004"/>
    </source>
</evidence>
<dbReference type="GO" id="GO:0019843">
    <property type="term" value="F:rRNA binding"/>
    <property type="evidence" value="ECO:0007669"/>
    <property type="project" value="UniProtKB-UniRule"/>
</dbReference>
<proteinExistence type="inferred from homology"/>
<dbReference type="Gene3D" id="1.10.150.530">
    <property type="match status" value="1"/>
</dbReference>
<evidence type="ECO:0000256" key="9">
    <source>
        <dbReference type="ARBA" id="ARBA00022694"/>
    </source>
</evidence>
<dbReference type="EMBL" id="DVNA01000100">
    <property type="protein sequence ID" value="HIU54992.1"/>
    <property type="molecule type" value="Genomic_DNA"/>
</dbReference>
<dbReference type="Gene3D" id="3.20.20.70">
    <property type="entry name" value="Aldolase class I"/>
    <property type="match status" value="1"/>
</dbReference>
<comment type="catalytic activity">
    <reaction evidence="14">
        <text>adenosine(37) in tRNA + 2 reduced [2Fe-2S]-[ferredoxin] + 2 S-adenosyl-L-methionine = 2-methyladenosine(37) in tRNA + 5'-deoxyadenosine + L-methionine + 2 oxidized [2Fe-2S]-[ferredoxin] + S-adenosyl-L-homocysteine</text>
        <dbReference type="Rhea" id="RHEA:43332"/>
        <dbReference type="Rhea" id="RHEA-COMP:10000"/>
        <dbReference type="Rhea" id="RHEA-COMP:10001"/>
        <dbReference type="Rhea" id="RHEA-COMP:10162"/>
        <dbReference type="Rhea" id="RHEA-COMP:10485"/>
        <dbReference type="ChEBI" id="CHEBI:17319"/>
        <dbReference type="ChEBI" id="CHEBI:33737"/>
        <dbReference type="ChEBI" id="CHEBI:33738"/>
        <dbReference type="ChEBI" id="CHEBI:57844"/>
        <dbReference type="ChEBI" id="CHEBI:57856"/>
        <dbReference type="ChEBI" id="CHEBI:59789"/>
        <dbReference type="ChEBI" id="CHEBI:74411"/>
        <dbReference type="ChEBI" id="CHEBI:74497"/>
        <dbReference type="EC" id="2.1.1.192"/>
    </reaction>
</comment>
<dbReference type="GO" id="GO:0051539">
    <property type="term" value="F:4 iron, 4 sulfur cluster binding"/>
    <property type="evidence" value="ECO:0007669"/>
    <property type="project" value="UniProtKB-UniRule"/>
</dbReference>
<dbReference type="InterPro" id="IPR040072">
    <property type="entry name" value="Methyltransferase_A"/>
</dbReference>
<comment type="function">
    <text evidence="14">Specifically methylates position 2 of adenine 2503 in 23S rRNA and position 2 of adenine 37 in tRNAs.</text>
</comment>
<dbReference type="PANTHER" id="PTHR30544:SF5">
    <property type="entry name" value="RADICAL SAM CORE DOMAIN-CONTAINING PROTEIN"/>
    <property type="match status" value="1"/>
</dbReference>
<dbReference type="PANTHER" id="PTHR30544">
    <property type="entry name" value="23S RRNA METHYLTRANSFERASE"/>
    <property type="match status" value="1"/>
</dbReference>
<evidence type="ECO:0000256" key="3">
    <source>
        <dbReference type="ARBA" id="ARBA00022485"/>
    </source>
</evidence>
<dbReference type="PIRSF" id="PIRSF006004">
    <property type="entry name" value="CHP00048"/>
    <property type="match status" value="1"/>
</dbReference>
<evidence type="ECO:0000256" key="8">
    <source>
        <dbReference type="ARBA" id="ARBA00022691"/>
    </source>
</evidence>
<evidence type="ECO:0000259" key="15">
    <source>
        <dbReference type="PROSITE" id="PS51918"/>
    </source>
</evidence>
<comment type="subcellular location">
    <subcellularLocation>
        <location evidence="1 14">Cytoplasm</location>
    </subcellularLocation>
</comment>
<dbReference type="GO" id="GO:0070040">
    <property type="term" value="F:rRNA (adenine(2503)-C2-)-methyltransferase activity"/>
    <property type="evidence" value="ECO:0007669"/>
    <property type="project" value="UniProtKB-UniRule"/>
</dbReference>
<name>A0A9D1M7C5_9BACT</name>
<reference evidence="16" key="2">
    <citation type="journal article" date="2021" name="PeerJ">
        <title>Extensive microbial diversity within the chicken gut microbiome revealed by metagenomics and culture.</title>
        <authorList>
            <person name="Gilroy R."/>
            <person name="Ravi A."/>
            <person name="Getino M."/>
            <person name="Pursley I."/>
            <person name="Horton D.L."/>
            <person name="Alikhan N.F."/>
            <person name="Baker D."/>
            <person name="Gharbi K."/>
            <person name="Hall N."/>
            <person name="Watson M."/>
            <person name="Adriaenssens E.M."/>
            <person name="Foster-Nyarko E."/>
            <person name="Jarju S."/>
            <person name="Secka A."/>
            <person name="Antonio M."/>
            <person name="Oren A."/>
            <person name="Chaudhuri R.R."/>
            <person name="La Ragione R."/>
            <person name="Hildebrand F."/>
            <person name="Pallen M.J."/>
        </authorList>
    </citation>
    <scope>NUCLEOTIDE SEQUENCE</scope>
    <source>
        <strain evidence="16">CHK158-818</strain>
    </source>
</reference>
<feature type="active site" description="S-methylcysteine intermediate" evidence="14">
    <location>
        <position position="331"/>
    </location>
</feature>
<evidence type="ECO:0000256" key="4">
    <source>
        <dbReference type="ARBA" id="ARBA00022490"/>
    </source>
</evidence>
<comment type="catalytic activity">
    <reaction evidence="14">
        <text>adenosine(2503) in 23S rRNA + 2 reduced [2Fe-2S]-[ferredoxin] + 2 S-adenosyl-L-methionine = 2-methyladenosine(2503) in 23S rRNA + 5'-deoxyadenosine + L-methionine + 2 oxidized [2Fe-2S]-[ferredoxin] + S-adenosyl-L-homocysteine</text>
        <dbReference type="Rhea" id="RHEA:42916"/>
        <dbReference type="Rhea" id="RHEA-COMP:10000"/>
        <dbReference type="Rhea" id="RHEA-COMP:10001"/>
        <dbReference type="Rhea" id="RHEA-COMP:10152"/>
        <dbReference type="Rhea" id="RHEA-COMP:10282"/>
        <dbReference type="ChEBI" id="CHEBI:17319"/>
        <dbReference type="ChEBI" id="CHEBI:33737"/>
        <dbReference type="ChEBI" id="CHEBI:33738"/>
        <dbReference type="ChEBI" id="CHEBI:57844"/>
        <dbReference type="ChEBI" id="CHEBI:57856"/>
        <dbReference type="ChEBI" id="CHEBI:59789"/>
        <dbReference type="ChEBI" id="CHEBI:74411"/>
        <dbReference type="ChEBI" id="CHEBI:74497"/>
        <dbReference type="EC" id="2.1.1.192"/>
    </reaction>
</comment>
<dbReference type="EC" id="2.1.1.192" evidence="14"/>
<gene>
    <name evidence="14 16" type="primary">rlmN</name>
    <name evidence="16" type="ORF">IAB03_04185</name>
</gene>
<evidence type="ECO:0000256" key="13">
    <source>
        <dbReference type="ARBA" id="ARBA00023157"/>
    </source>
</evidence>
<dbReference type="SUPFAM" id="SSF102114">
    <property type="entry name" value="Radical SAM enzymes"/>
    <property type="match status" value="1"/>
</dbReference>
<sequence length="341" mass="38027">MMKERLVGKTLTELDQIALELGLPRYTGKQLASWLYDKRVNSVDEMTNLSRQARTRIDERYTVGWSLPCGEALSSDGTAKYLFAVGDGQKYIESVYIPDKTRATLCVSSQIGCKMNCYFCMTGKQGFSGNLSAAEIINQVVSVPHSRSLTNLVFMGMGEPADNVEEVLKAVEILTAPWGVGWSPKRITISSIGLQKGLQRLLEQCSCHIAISLHSPYHLERESLMPVEKANPLSSVIPLLKRYDFSGQRRISFEYILFKGLNDSPAHAKELVRILAGIPCRVNLIRFHAIPGVDLQTSDMQAMEQFRDYLSSHRITCTIRASRGEDILAACGMLSTLKNKK</sequence>
<keyword evidence="13 14" id="KW-1015">Disulfide bond</keyword>
<keyword evidence="7 14" id="KW-0808">Transferase</keyword>
<dbReference type="Proteomes" id="UP000824112">
    <property type="component" value="Unassembled WGS sequence"/>
</dbReference>
<dbReference type="GO" id="GO:0046872">
    <property type="term" value="F:metal ion binding"/>
    <property type="evidence" value="ECO:0007669"/>
    <property type="project" value="UniProtKB-KW"/>
</dbReference>
<dbReference type="InterPro" id="IPR013785">
    <property type="entry name" value="Aldolase_TIM"/>
</dbReference>
<dbReference type="Pfam" id="PF04055">
    <property type="entry name" value="Radical_SAM"/>
    <property type="match status" value="1"/>
</dbReference>
<evidence type="ECO:0000256" key="7">
    <source>
        <dbReference type="ARBA" id="ARBA00022679"/>
    </source>
</evidence>
<feature type="binding site" evidence="14">
    <location>
        <begin position="158"/>
        <end position="159"/>
    </location>
    <ligand>
        <name>S-adenosyl-L-methionine</name>
        <dbReference type="ChEBI" id="CHEBI:59789"/>
    </ligand>
</feature>
<dbReference type="GO" id="GO:0030488">
    <property type="term" value="P:tRNA methylation"/>
    <property type="evidence" value="ECO:0007669"/>
    <property type="project" value="UniProtKB-UniRule"/>
</dbReference>
<comment type="miscellaneous">
    <text evidence="14">Reaction proceeds by a ping-pong mechanism involving intermediate methylation of a conserved cysteine residue.</text>
</comment>
<feature type="domain" description="Radical SAM core" evidence="15">
    <location>
        <begin position="99"/>
        <end position="320"/>
    </location>
</feature>
<feature type="binding site" evidence="14">
    <location>
        <position position="117"/>
    </location>
    <ligand>
        <name>[4Fe-4S] cluster</name>
        <dbReference type="ChEBI" id="CHEBI:49883"/>
        <note>4Fe-4S-S-AdoMet</note>
    </ligand>
</feature>
<dbReference type="PROSITE" id="PS51918">
    <property type="entry name" value="RADICAL_SAM"/>
    <property type="match status" value="1"/>
</dbReference>
<dbReference type="NCBIfam" id="TIGR00048">
    <property type="entry name" value="rRNA_mod_RlmN"/>
    <property type="match status" value="1"/>
</dbReference>
<dbReference type="Pfam" id="PF21016">
    <property type="entry name" value="RlmN_N"/>
    <property type="match status" value="1"/>
</dbReference>
<organism evidence="16 17">
    <name type="scientific">Candidatus Gallibacteroides avistercoris</name>
    <dbReference type="NCBI Taxonomy" id="2840833"/>
    <lineage>
        <taxon>Bacteria</taxon>
        <taxon>Pseudomonadati</taxon>
        <taxon>Bacteroidota</taxon>
        <taxon>Bacteroidia</taxon>
        <taxon>Bacteroidales</taxon>
        <taxon>Bacteroidaceae</taxon>
        <taxon>Bacteroidaceae incertae sedis</taxon>
        <taxon>Candidatus Gallibacteroides</taxon>
    </lineage>
</organism>
<keyword evidence="4 14" id="KW-0963">Cytoplasm</keyword>
<evidence type="ECO:0000256" key="6">
    <source>
        <dbReference type="ARBA" id="ARBA00022603"/>
    </source>
</evidence>
<keyword evidence="5 14" id="KW-0698">rRNA processing</keyword>
<feature type="binding site" evidence="14">
    <location>
        <position position="113"/>
    </location>
    <ligand>
        <name>[4Fe-4S] cluster</name>
        <dbReference type="ChEBI" id="CHEBI:49883"/>
        <note>4Fe-4S-S-AdoMet</note>
    </ligand>
</feature>
<keyword evidence="3 14" id="KW-0004">4Fe-4S</keyword>
<dbReference type="InterPro" id="IPR027492">
    <property type="entry name" value="RNA_MTrfase_RlmN"/>
</dbReference>
<comment type="caution">
    <text evidence="16">The sequence shown here is derived from an EMBL/GenBank/DDBJ whole genome shotgun (WGS) entry which is preliminary data.</text>
</comment>
<keyword evidence="8 14" id="KW-0949">S-adenosyl-L-methionine</keyword>
<dbReference type="InterPro" id="IPR004383">
    <property type="entry name" value="rRNA_lsu_MTrfase_RlmN/Cfr"/>
</dbReference>
<dbReference type="FunFam" id="3.20.20.70:FF:000014">
    <property type="entry name" value="Probable dual-specificity RNA methyltransferase RlmN"/>
    <property type="match status" value="1"/>
</dbReference>
<evidence type="ECO:0000256" key="1">
    <source>
        <dbReference type="ARBA" id="ARBA00004496"/>
    </source>
</evidence>
<dbReference type="GO" id="GO:0002935">
    <property type="term" value="F:tRNA (adenine(37)-C2)-methyltransferase activity"/>
    <property type="evidence" value="ECO:0007669"/>
    <property type="project" value="UniProtKB-UniRule"/>
</dbReference>
<evidence type="ECO:0000256" key="5">
    <source>
        <dbReference type="ARBA" id="ARBA00022552"/>
    </source>
</evidence>
<protein>
    <recommendedName>
        <fullName evidence="14">Probable dual-specificity RNA methyltransferase RlmN</fullName>
        <ecNumber evidence="14">2.1.1.192</ecNumber>
    </recommendedName>
    <alternativeName>
        <fullName evidence="14">23S rRNA (adenine(2503)-C(2))-methyltransferase</fullName>
    </alternativeName>
    <alternativeName>
        <fullName evidence="14">23S rRNA m2A2503 methyltransferase</fullName>
    </alternativeName>
    <alternativeName>
        <fullName evidence="14">Ribosomal RNA large subunit methyltransferase N</fullName>
    </alternativeName>
    <alternativeName>
        <fullName evidence="14">tRNA (adenine(37)-C(2))-methyltransferase</fullName>
    </alternativeName>
    <alternativeName>
        <fullName evidence="14">tRNA m2A37 methyltransferase</fullName>
    </alternativeName>
</protein>
<keyword evidence="10 14" id="KW-0479">Metal-binding</keyword>
<reference evidence="16" key="1">
    <citation type="submission" date="2020-10" db="EMBL/GenBank/DDBJ databases">
        <authorList>
            <person name="Gilroy R."/>
        </authorList>
    </citation>
    <scope>NUCLEOTIDE SEQUENCE</scope>
    <source>
        <strain evidence="16">CHK158-818</strain>
    </source>
</reference>
<dbReference type="AlphaFoldDB" id="A0A9D1M7C5"/>
<dbReference type="SFLD" id="SFLDS00029">
    <property type="entry name" value="Radical_SAM"/>
    <property type="match status" value="1"/>
</dbReference>
<keyword evidence="12 14" id="KW-0411">Iron-sulfur</keyword>
<evidence type="ECO:0000256" key="10">
    <source>
        <dbReference type="ARBA" id="ARBA00022723"/>
    </source>
</evidence>
<feature type="active site" description="Proton acceptor" evidence="14">
    <location>
        <position position="93"/>
    </location>
</feature>
<feature type="binding site" evidence="14">
    <location>
        <begin position="212"/>
        <end position="214"/>
    </location>
    <ligand>
        <name>S-adenosyl-L-methionine</name>
        <dbReference type="ChEBI" id="CHEBI:59789"/>
    </ligand>
</feature>
<evidence type="ECO:0000313" key="17">
    <source>
        <dbReference type="Proteomes" id="UP000824112"/>
    </source>
</evidence>
<dbReference type="InterPro" id="IPR058240">
    <property type="entry name" value="rSAM_sf"/>
</dbReference>
<feature type="binding site" evidence="14">
    <location>
        <position position="190"/>
    </location>
    <ligand>
        <name>S-adenosyl-L-methionine</name>
        <dbReference type="ChEBI" id="CHEBI:59789"/>
    </ligand>
</feature>
<feature type="binding site" evidence="14">
    <location>
        <position position="288"/>
    </location>
    <ligand>
        <name>S-adenosyl-L-methionine</name>
        <dbReference type="ChEBI" id="CHEBI:59789"/>
    </ligand>
</feature>
<dbReference type="GO" id="GO:0000049">
    <property type="term" value="F:tRNA binding"/>
    <property type="evidence" value="ECO:0007669"/>
    <property type="project" value="UniProtKB-UniRule"/>
</dbReference>
<dbReference type="GO" id="GO:0070475">
    <property type="term" value="P:rRNA base methylation"/>
    <property type="evidence" value="ECO:0007669"/>
    <property type="project" value="UniProtKB-UniRule"/>
</dbReference>
<evidence type="ECO:0000256" key="14">
    <source>
        <dbReference type="HAMAP-Rule" id="MF_01849"/>
    </source>
</evidence>
<dbReference type="SFLD" id="SFLDF00275">
    <property type="entry name" value="adenosine_C2_methyltransferase"/>
    <property type="match status" value="1"/>
</dbReference>
<dbReference type="InterPro" id="IPR048641">
    <property type="entry name" value="RlmN_N"/>
</dbReference>
<keyword evidence="6 14" id="KW-0489">Methyltransferase</keyword>
<comment type="similarity">
    <text evidence="2 14">Belongs to the radical SAM superfamily. RlmN family.</text>
</comment>
<comment type="caution">
    <text evidence="14">Lacks conserved residue(s) required for the propagation of feature annotation.</text>
</comment>
<dbReference type="SFLD" id="SFLDG01062">
    <property type="entry name" value="methyltransferase_(Class_A)"/>
    <property type="match status" value="1"/>
</dbReference>
<keyword evidence="11 14" id="KW-0408">Iron</keyword>
<evidence type="ECO:0000256" key="2">
    <source>
        <dbReference type="ARBA" id="ARBA00007544"/>
    </source>
</evidence>
<evidence type="ECO:0000256" key="12">
    <source>
        <dbReference type="ARBA" id="ARBA00023014"/>
    </source>
</evidence>
<dbReference type="HAMAP" id="MF_01849">
    <property type="entry name" value="RNA_methyltr_RlmN"/>
    <property type="match status" value="1"/>
</dbReference>
<dbReference type="InterPro" id="IPR007197">
    <property type="entry name" value="rSAM"/>
</dbReference>
<dbReference type="GO" id="GO:0005737">
    <property type="term" value="C:cytoplasm"/>
    <property type="evidence" value="ECO:0007669"/>
    <property type="project" value="UniProtKB-SubCell"/>
</dbReference>
<keyword evidence="9 14" id="KW-0819">tRNA processing</keyword>
<evidence type="ECO:0000313" key="16">
    <source>
        <dbReference type="EMBL" id="HIU54992.1"/>
    </source>
</evidence>
<comment type="cofactor">
    <cofactor evidence="14">
        <name>[4Fe-4S] cluster</name>
        <dbReference type="ChEBI" id="CHEBI:49883"/>
    </cofactor>
    <text evidence="14">Binds 1 [4Fe-4S] cluster. The cluster is coordinated with 3 cysteines and an exchangeable S-adenosyl-L-methionine.</text>
</comment>
<accession>A0A9D1M7C5</accession>